<protein>
    <submittedName>
        <fullName evidence="1">Uncharacterized protein</fullName>
    </submittedName>
</protein>
<sequence length="76" mass="9171">MRHIYVKTPNGLGKLNFYDGSLWHSHYIVDHYKHDSKFYSGYYEGRYITNASCYGKEHIKFLKKRPLIDLITKRKE</sequence>
<evidence type="ECO:0000313" key="1">
    <source>
        <dbReference type="EMBL" id="CUN83673.1"/>
    </source>
</evidence>
<gene>
    <name evidence="1" type="ORF">ERS852395_01463</name>
</gene>
<organism evidence="1 2">
    <name type="scientific">Blautia obeum</name>
    <dbReference type="NCBI Taxonomy" id="40520"/>
    <lineage>
        <taxon>Bacteria</taxon>
        <taxon>Bacillati</taxon>
        <taxon>Bacillota</taxon>
        <taxon>Clostridia</taxon>
        <taxon>Lachnospirales</taxon>
        <taxon>Lachnospiraceae</taxon>
        <taxon>Blautia</taxon>
    </lineage>
</organism>
<reference evidence="1 2" key="1">
    <citation type="submission" date="2015-09" db="EMBL/GenBank/DDBJ databases">
        <authorList>
            <consortium name="Pathogen Informatics"/>
        </authorList>
    </citation>
    <scope>NUCLEOTIDE SEQUENCE [LARGE SCALE GENOMIC DNA]</scope>
    <source>
        <strain evidence="1 2">2789STDY5608838</strain>
    </source>
</reference>
<dbReference type="Proteomes" id="UP000095447">
    <property type="component" value="Unassembled WGS sequence"/>
</dbReference>
<name>A0A174A677_9FIRM</name>
<proteinExistence type="predicted"/>
<dbReference type="AlphaFoldDB" id="A0A174A677"/>
<evidence type="ECO:0000313" key="2">
    <source>
        <dbReference type="Proteomes" id="UP000095447"/>
    </source>
</evidence>
<dbReference type="EMBL" id="CYZA01000006">
    <property type="protein sequence ID" value="CUN83673.1"/>
    <property type="molecule type" value="Genomic_DNA"/>
</dbReference>
<accession>A0A174A677</accession>